<accession>A0A1H4BZ20</accession>
<dbReference type="EMBL" id="FNQR01000005">
    <property type="protein sequence ID" value="SEA53307.1"/>
    <property type="molecule type" value="Genomic_DNA"/>
</dbReference>
<evidence type="ECO:0000313" key="2">
    <source>
        <dbReference type="Proteomes" id="UP000198584"/>
    </source>
</evidence>
<organism evidence="1 2">
    <name type="scientific">Thalassobacillus cyri</name>
    <dbReference type="NCBI Taxonomy" id="571932"/>
    <lineage>
        <taxon>Bacteria</taxon>
        <taxon>Bacillati</taxon>
        <taxon>Bacillota</taxon>
        <taxon>Bacilli</taxon>
        <taxon>Bacillales</taxon>
        <taxon>Bacillaceae</taxon>
        <taxon>Thalassobacillus</taxon>
    </lineage>
</organism>
<dbReference type="RefSeq" id="WP_093044374.1">
    <property type="nucleotide sequence ID" value="NZ_FNQR01000005.1"/>
</dbReference>
<sequence length="70" mass="8455">MEQMELFEDQSNEIPKAVLSPIECNKKLGRQAFVANQRLFGEYVKMIQNKYHCSWFEARKIFFENRDHNK</sequence>
<protein>
    <submittedName>
        <fullName evidence="1">Uncharacterized protein</fullName>
    </submittedName>
</protein>
<dbReference type="Proteomes" id="UP000198584">
    <property type="component" value="Unassembled WGS sequence"/>
</dbReference>
<dbReference type="AlphaFoldDB" id="A0A1H4BZ20"/>
<name>A0A1H4BZ20_9BACI</name>
<proteinExistence type="predicted"/>
<dbReference type="OrthoDB" id="2972199at2"/>
<gene>
    <name evidence="1" type="ORF">SAMN05421743_105200</name>
</gene>
<evidence type="ECO:0000313" key="1">
    <source>
        <dbReference type="EMBL" id="SEA53307.1"/>
    </source>
</evidence>
<keyword evidence="2" id="KW-1185">Reference proteome</keyword>
<reference evidence="1 2" key="1">
    <citation type="submission" date="2016-10" db="EMBL/GenBank/DDBJ databases">
        <authorList>
            <person name="de Groot N.N."/>
        </authorList>
    </citation>
    <scope>NUCLEOTIDE SEQUENCE [LARGE SCALE GENOMIC DNA]</scope>
    <source>
        <strain evidence="1 2">CCM7597</strain>
    </source>
</reference>